<dbReference type="InterPro" id="IPR042099">
    <property type="entry name" value="ANL_N_sf"/>
</dbReference>
<dbReference type="PANTHER" id="PTHR43845:SF1">
    <property type="entry name" value="BLR5969 PROTEIN"/>
    <property type="match status" value="1"/>
</dbReference>
<evidence type="ECO:0000313" key="4">
    <source>
        <dbReference type="EMBL" id="GGC87279.1"/>
    </source>
</evidence>
<reference evidence="4" key="1">
    <citation type="journal article" date="2014" name="Int. J. Syst. Evol. Microbiol.">
        <title>Complete genome sequence of Corynebacterium casei LMG S-19264T (=DSM 44701T), isolated from a smear-ripened cheese.</title>
        <authorList>
            <consortium name="US DOE Joint Genome Institute (JGI-PGF)"/>
            <person name="Walter F."/>
            <person name="Albersmeier A."/>
            <person name="Kalinowski J."/>
            <person name="Ruckert C."/>
        </authorList>
    </citation>
    <scope>NUCLEOTIDE SEQUENCE</scope>
    <source>
        <strain evidence="4">CGMCC 1.12919</strain>
    </source>
</reference>
<evidence type="ECO:0000313" key="5">
    <source>
        <dbReference type="Proteomes" id="UP000637002"/>
    </source>
</evidence>
<dbReference type="GO" id="GO:0016874">
    <property type="term" value="F:ligase activity"/>
    <property type="evidence" value="ECO:0007669"/>
    <property type="project" value="UniProtKB-KW"/>
</dbReference>
<dbReference type="Pfam" id="PF00501">
    <property type="entry name" value="AMP-binding"/>
    <property type="match status" value="1"/>
</dbReference>
<proteinExistence type="predicted"/>
<feature type="region of interest" description="Disordered" evidence="1">
    <location>
        <begin position="1"/>
        <end position="21"/>
    </location>
</feature>
<dbReference type="SUPFAM" id="SSF56801">
    <property type="entry name" value="Acetyl-CoA synthetase-like"/>
    <property type="match status" value="1"/>
</dbReference>
<organism evidence="4 5">
    <name type="scientific">Chelatococcus reniformis</name>
    <dbReference type="NCBI Taxonomy" id="1494448"/>
    <lineage>
        <taxon>Bacteria</taxon>
        <taxon>Pseudomonadati</taxon>
        <taxon>Pseudomonadota</taxon>
        <taxon>Alphaproteobacteria</taxon>
        <taxon>Hyphomicrobiales</taxon>
        <taxon>Chelatococcaceae</taxon>
        <taxon>Chelatococcus</taxon>
    </lineage>
</organism>
<dbReference type="InterPro" id="IPR045851">
    <property type="entry name" value="AMP-bd_C_sf"/>
</dbReference>
<dbReference type="PANTHER" id="PTHR43845">
    <property type="entry name" value="BLR5969 PROTEIN"/>
    <property type="match status" value="1"/>
</dbReference>
<dbReference type="Gene3D" id="3.30.300.30">
    <property type="match status" value="1"/>
</dbReference>
<dbReference type="InterPro" id="IPR000873">
    <property type="entry name" value="AMP-dep_synth/lig_dom"/>
</dbReference>
<comment type="caution">
    <text evidence="4">The sequence shown here is derived from an EMBL/GenBank/DDBJ whole genome shotgun (WGS) entry which is preliminary data.</text>
</comment>
<gene>
    <name evidence="4" type="ORF">GCM10010994_51520</name>
</gene>
<name>A0A916UTS9_9HYPH</name>
<dbReference type="InterPro" id="IPR028154">
    <property type="entry name" value="AMP-dep_Lig_C"/>
</dbReference>
<dbReference type="RefSeq" id="WP_210324585.1">
    <property type="nucleotide sequence ID" value="NZ_BMGG01000010.1"/>
</dbReference>
<evidence type="ECO:0000259" key="3">
    <source>
        <dbReference type="Pfam" id="PF14535"/>
    </source>
</evidence>
<dbReference type="EMBL" id="BMGG01000010">
    <property type="protein sequence ID" value="GGC87279.1"/>
    <property type="molecule type" value="Genomic_DNA"/>
</dbReference>
<dbReference type="Proteomes" id="UP000637002">
    <property type="component" value="Unassembled WGS sequence"/>
</dbReference>
<keyword evidence="4" id="KW-0436">Ligase</keyword>
<evidence type="ECO:0000259" key="2">
    <source>
        <dbReference type="Pfam" id="PF00501"/>
    </source>
</evidence>
<dbReference type="Pfam" id="PF14535">
    <property type="entry name" value="AMP-binding_C_2"/>
    <property type="match status" value="1"/>
</dbReference>
<keyword evidence="5" id="KW-1185">Reference proteome</keyword>
<dbReference type="Gene3D" id="3.40.50.12780">
    <property type="entry name" value="N-terminal domain of ligase-like"/>
    <property type="match status" value="1"/>
</dbReference>
<evidence type="ECO:0000256" key="1">
    <source>
        <dbReference type="SAM" id="MobiDB-lite"/>
    </source>
</evidence>
<dbReference type="AlphaFoldDB" id="A0A916UTS9"/>
<feature type="domain" description="AMP-dependent synthetase/ligase" evidence="2">
    <location>
        <begin position="110"/>
        <end position="313"/>
    </location>
</feature>
<feature type="domain" description="AMP-dependent ligase C-terminal" evidence="3">
    <location>
        <begin position="365"/>
        <end position="457"/>
    </location>
</feature>
<protein>
    <submittedName>
        <fullName evidence="4">Acyl--CoA ligase</fullName>
    </submittedName>
</protein>
<sequence length="462" mass="50431">MFYLNHNQDIAERTAPGGRPEPMMHPEIETLDHDALLALQRERLAALSQRLAQSDEWIAHFRSAGMNPRDLAAADGLAHAPFLDKSSLHARYPFPFLTAPMEAIERFMATSGTTGLPVMFGMTGNDFRRLLPYQMARVLTAAGVQRGQRAYQGYGYGLWIGGPALDAGFAALGCATVPIGPGRGELVVKWMRDHRYEVASMSPLWLMTLVSTARELGIDPKREWGLKLGILGGQSVSTEFRTQLEAAMPDGFVSHNIYGTTEAGGPILAISTPHTHADDELQLVNEDTVITEILDPKTLAPVGPGEVGEIVVTTLGREASPVVRWRTRDLVRLSASPFDCPSGRRGMRKISRIIGRTDDMIKVKGVIVFPSQIEDIVAKTAGTVKEAWQIYVDKERSTIGTMRVAVEAEGQSGRPADAIAADVRREIRARLGISAEVECATEGTLPRYEAKATRVLHRAEAG</sequence>
<reference evidence="4" key="2">
    <citation type="submission" date="2020-09" db="EMBL/GenBank/DDBJ databases">
        <authorList>
            <person name="Sun Q."/>
            <person name="Zhou Y."/>
        </authorList>
    </citation>
    <scope>NUCLEOTIDE SEQUENCE</scope>
    <source>
        <strain evidence="4">CGMCC 1.12919</strain>
    </source>
</reference>
<accession>A0A916UTS9</accession>